<evidence type="ECO:0000313" key="4">
    <source>
        <dbReference type="Proteomes" id="UP000000561"/>
    </source>
</evidence>
<evidence type="ECO:0000256" key="1">
    <source>
        <dbReference type="ARBA" id="ARBA00010209"/>
    </source>
</evidence>
<dbReference type="InterPro" id="IPR033964">
    <property type="entry name" value="ABBA"/>
</dbReference>
<name>A0A0D1CCL3_MYCMD</name>
<dbReference type="PANTHER" id="PTHR40627:SF4">
    <property type="entry name" value="PRENYLTRANSFERASE ASQH1-RELATED"/>
    <property type="match status" value="1"/>
</dbReference>
<sequence>MITPRRHQIELQQQSVVTSSSDVILNDKRQAALTDQRYWIRTVGQSIVHLLRSNSYKTQQVEHFQHLFTSIVSHALGERFDRQTQKGSSKWSSLMCDDGSPVEIGLAYKGNNTSQHAQVRFAIEPVDDGEVRTHGTNLQAAHTLVDQLAQTGHVSSSGKHLFRRVDQAVSDCLDSIDGSAKTRTRHMIGFDLLRPEDASEPLVRVKAYFVLPGLCYSQTANEAGNPTKQLESILEPVKDVAPAPGLKQLKAYLETLPPCKRGRAIILSVDLDASSDTTPTTRVKVYWRFPDASSKSVRSHMDLGGRWGQHVNVGLTAHQAWSRLMAPMSTVHSSSYADSNKVDPYSSTGGSLFYFDLSWCSFANRFKFGKPAPSKAYVPVRHLLAPCAGSGELTDSPGELEITRRCAEMLDSTGRASAAKAYLDSLQAFCHPSAIQDNLFEPSPVAGTHTYVCAEGSSDKPDVCIYLKPLLGSP</sequence>
<dbReference type="InterPro" id="IPR017795">
    <property type="entry name" value="ABBA_NscD-like"/>
</dbReference>
<dbReference type="GO" id="GO:0004659">
    <property type="term" value="F:prenyltransferase activity"/>
    <property type="evidence" value="ECO:0000318"/>
    <property type="project" value="GO_Central"/>
</dbReference>
<dbReference type="CDD" id="cd13929">
    <property type="entry name" value="PT-DMATS_CymD"/>
    <property type="match status" value="1"/>
</dbReference>
<dbReference type="VEuPathDB" id="FungiDB:UMAG_06508"/>
<dbReference type="InParanoid" id="A0A0D1CCL3"/>
<dbReference type="SFLD" id="SFLDS00036">
    <property type="entry name" value="Aromatic_Prenyltransferase"/>
    <property type="match status" value="1"/>
</dbReference>
<evidence type="ECO:0000256" key="2">
    <source>
        <dbReference type="ARBA" id="ARBA00022679"/>
    </source>
</evidence>
<dbReference type="GeneID" id="23566072"/>
<dbReference type="EMBL" id="CM003142">
    <property type="protein sequence ID" value="KIS70887.1"/>
    <property type="molecule type" value="Genomic_DNA"/>
</dbReference>
<dbReference type="OrthoDB" id="3354387at2759"/>
<dbReference type="RefSeq" id="XP_011387945.1">
    <property type="nucleotide sequence ID" value="XM_011389643.1"/>
</dbReference>
<organism evidence="3 4">
    <name type="scientific">Mycosarcoma maydis</name>
    <name type="common">Corn smut fungus</name>
    <name type="synonym">Ustilago maydis</name>
    <dbReference type="NCBI Taxonomy" id="5270"/>
    <lineage>
        <taxon>Eukaryota</taxon>
        <taxon>Fungi</taxon>
        <taxon>Dikarya</taxon>
        <taxon>Basidiomycota</taxon>
        <taxon>Ustilaginomycotina</taxon>
        <taxon>Ustilaginomycetes</taxon>
        <taxon>Ustilaginales</taxon>
        <taxon>Ustilaginaceae</taxon>
        <taxon>Mycosarcoma</taxon>
    </lineage>
</organism>
<comment type="similarity">
    <text evidence="1">Belongs to the tryptophan dimethylallyltransferase family.</text>
</comment>
<keyword evidence="4" id="KW-1185">Reference proteome</keyword>
<dbReference type="KEGG" id="uma:UMAG_06508"/>
<protein>
    <recommendedName>
        <fullName evidence="5">Aromatic prenyltransferase</fullName>
    </recommendedName>
</protein>
<dbReference type="SFLD" id="SFLDG01162">
    <property type="entry name" value="I"/>
    <property type="match status" value="1"/>
</dbReference>
<reference evidence="3 4" key="1">
    <citation type="journal article" date="2006" name="Nature">
        <title>Insights from the genome of the biotrophic fungal plant pathogen Ustilago maydis.</title>
        <authorList>
            <person name="Kamper J."/>
            <person name="Kahmann R."/>
            <person name="Bolker M."/>
            <person name="Ma L.J."/>
            <person name="Brefort T."/>
            <person name="Saville B.J."/>
            <person name="Banuett F."/>
            <person name="Kronstad J.W."/>
            <person name="Gold S.E."/>
            <person name="Muller O."/>
            <person name="Perlin M.H."/>
            <person name="Wosten H.A."/>
            <person name="de Vries R."/>
            <person name="Ruiz-Herrera J."/>
            <person name="Reynaga-Pena C.G."/>
            <person name="Snetselaar K."/>
            <person name="McCann M."/>
            <person name="Perez-Martin J."/>
            <person name="Feldbrugge M."/>
            <person name="Basse C.W."/>
            <person name="Steinberg G."/>
            <person name="Ibeas J.I."/>
            <person name="Holloman W."/>
            <person name="Guzman P."/>
            <person name="Farman M."/>
            <person name="Stajich J.E."/>
            <person name="Sentandreu R."/>
            <person name="Gonzalez-Prieto J.M."/>
            <person name="Kennell J.C."/>
            <person name="Molina L."/>
            <person name="Schirawski J."/>
            <person name="Mendoza-Mendoza A."/>
            <person name="Greilinger D."/>
            <person name="Munch K."/>
            <person name="Rossel N."/>
            <person name="Scherer M."/>
            <person name="Vranes M."/>
            <person name="Ladendorf O."/>
            <person name="Vincon V."/>
            <person name="Fuchs U."/>
            <person name="Sandrock B."/>
            <person name="Meng S."/>
            <person name="Ho E.C."/>
            <person name="Cahill M.J."/>
            <person name="Boyce K.J."/>
            <person name="Klose J."/>
            <person name="Klosterman S.J."/>
            <person name="Deelstra H.J."/>
            <person name="Ortiz-Castellanos L."/>
            <person name="Li W."/>
            <person name="Sanchez-Alonso P."/>
            <person name="Schreier P.H."/>
            <person name="Hauser-Hahn I."/>
            <person name="Vaupel M."/>
            <person name="Koopmann E."/>
            <person name="Friedrich G."/>
            <person name="Voss H."/>
            <person name="Schluter T."/>
            <person name="Margolis J."/>
            <person name="Platt D."/>
            <person name="Swimmer C."/>
            <person name="Gnirke A."/>
            <person name="Chen F."/>
            <person name="Vysotskaia V."/>
            <person name="Mannhaupt G."/>
            <person name="Guldener U."/>
            <person name="Munsterkotter M."/>
            <person name="Haase D."/>
            <person name="Oesterheld M."/>
            <person name="Mewes H.W."/>
            <person name="Mauceli E.W."/>
            <person name="DeCaprio D."/>
            <person name="Wade C.M."/>
            <person name="Butler J."/>
            <person name="Young S."/>
            <person name="Jaffe D.B."/>
            <person name="Calvo S."/>
            <person name="Nusbaum C."/>
            <person name="Galagan J."/>
            <person name="Birren B.W."/>
        </authorList>
    </citation>
    <scope>NUCLEOTIDE SEQUENCE [LARGE SCALE GENOMIC DNA]</scope>
    <source>
        <strain evidence="4">DSM 14603 / FGSC 9021 / UM521</strain>
    </source>
</reference>
<dbReference type="eggNOG" id="ENOG502S2XP">
    <property type="taxonomic scope" value="Eukaryota"/>
</dbReference>
<evidence type="ECO:0008006" key="5">
    <source>
        <dbReference type="Google" id="ProtNLM"/>
    </source>
</evidence>
<accession>A0A0D1CCL3</accession>
<dbReference type="AlphaFoldDB" id="A0A0D1CCL3"/>
<dbReference type="Proteomes" id="UP000000561">
    <property type="component" value="Chromosome 3"/>
</dbReference>
<evidence type="ECO:0000313" key="3">
    <source>
        <dbReference type="EMBL" id="KIS70887.1"/>
    </source>
</evidence>
<keyword evidence="2" id="KW-0808">Transferase</keyword>
<dbReference type="PANTHER" id="PTHR40627">
    <property type="entry name" value="INDOLE PRENYLTRANSFERASE TDIB-RELATED"/>
    <property type="match status" value="1"/>
</dbReference>
<dbReference type="Pfam" id="PF11991">
    <property type="entry name" value="Trp_DMAT"/>
    <property type="match status" value="1"/>
</dbReference>
<dbReference type="GO" id="GO:0009821">
    <property type="term" value="P:alkaloid biosynthetic process"/>
    <property type="evidence" value="ECO:0000318"/>
    <property type="project" value="GO_Central"/>
</dbReference>
<gene>
    <name evidence="3" type="ORF">UMAG_06508</name>
</gene>
<proteinExistence type="inferred from homology"/>